<dbReference type="GO" id="GO:0016705">
    <property type="term" value="F:oxidoreductase activity, acting on paired donors, with incorporation or reduction of molecular oxygen"/>
    <property type="evidence" value="ECO:0007669"/>
    <property type="project" value="InterPro"/>
</dbReference>
<comment type="subcellular location">
    <subcellularLocation>
        <location evidence="2">Membrane</location>
    </subcellularLocation>
</comment>
<keyword evidence="14" id="KW-1185">Reference proteome</keyword>
<comment type="similarity">
    <text evidence="3">Belongs to the cytochrome P450 family.</text>
</comment>
<dbReference type="Gene3D" id="1.10.630.10">
    <property type="entry name" value="Cytochrome P450"/>
    <property type="match status" value="2"/>
</dbReference>
<dbReference type="GeneID" id="54410141"/>
<keyword evidence="7 12" id="KW-1133">Transmembrane helix</keyword>
<keyword evidence="6" id="KW-0479">Metal-binding</keyword>
<dbReference type="GO" id="GO:0004497">
    <property type="term" value="F:monooxygenase activity"/>
    <property type="evidence" value="ECO:0007669"/>
    <property type="project" value="UniProtKB-KW"/>
</dbReference>
<evidence type="ECO:0000313" key="14">
    <source>
        <dbReference type="Proteomes" id="UP000799771"/>
    </source>
</evidence>
<evidence type="ECO:0000256" key="5">
    <source>
        <dbReference type="ARBA" id="ARBA00022692"/>
    </source>
</evidence>
<evidence type="ECO:0000313" key="13">
    <source>
        <dbReference type="EMBL" id="KAF2128089.1"/>
    </source>
</evidence>
<dbReference type="OrthoDB" id="6692864at2759"/>
<evidence type="ECO:0000256" key="12">
    <source>
        <dbReference type="SAM" id="Phobius"/>
    </source>
</evidence>
<dbReference type="InterPro" id="IPR036396">
    <property type="entry name" value="Cyt_P450_sf"/>
</dbReference>
<evidence type="ECO:0000256" key="7">
    <source>
        <dbReference type="ARBA" id="ARBA00022989"/>
    </source>
</evidence>
<dbReference type="GO" id="GO:0020037">
    <property type="term" value="F:heme binding"/>
    <property type="evidence" value="ECO:0007669"/>
    <property type="project" value="InterPro"/>
</dbReference>
<dbReference type="PANTHER" id="PTHR24305">
    <property type="entry name" value="CYTOCHROME P450"/>
    <property type="match status" value="1"/>
</dbReference>
<evidence type="ECO:0000256" key="2">
    <source>
        <dbReference type="ARBA" id="ARBA00004370"/>
    </source>
</evidence>
<gene>
    <name evidence="13" type="ORF">P153DRAFT_376970</name>
</gene>
<evidence type="ECO:0000256" key="6">
    <source>
        <dbReference type="ARBA" id="ARBA00022723"/>
    </source>
</evidence>
<dbReference type="Pfam" id="PF00067">
    <property type="entry name" value="p450"/>
    <property type="match status" value="2"/>
</dbReference>
<evidence type="ECO:0000256" key="10">
    <source>
        <dbReference type="ARBA" id="ARBA00023033"/>
    </source>
</evidence>
<feature type="transmembrane region" description="Helical" evidence="12">
    <location>
        <begin position="33"/>
        <end position="52"/>
    </location>
</feature>
<dbReference type="PANTHER" id="PTHR24305:SF112">
    <property type="entry name" value="L-ORNITHINE-N5-MONOOXYGENASE (EUROFUNG)"/>
    <property type="match status" value="1"/>
</dbReference>
<evidence type="ECO:0000256" key="4">
    <source>
        <dbReference type="ARBA" id="ARBA00022617"/>
    </source>
</evidence>
<dbReference type="InterPro" id="IPR001128">
    <property type="entry name" value="Cyt_P450"/>
</dbReference>
<dbReference type="InterPro" id="IPR050121">
    <property type="entry name" value="Cytochrome_P450_monoxygenase"/>
</dbReference>
<accession>A0A6A6A8A7</accession>
<keyword evidence="8" id="KW-0560">Oxidoreductase</keyword>
<name>A0A6A6A8A7_9PLEO</name>
<dbReference type="Proteomes" id="UP000799771">
    <property type="component" value="Unassembled WGS sequence"/>
</dbReference>
<protein>
    <submittedName>
        <fullName evidence="13">Putative cytochrome P450</fullName>
    </submittedName>
</protein>
<reference evidence="13" key="1">
    <citation type="journal article" date="2020" name="Stud. Mycol.">
        <title>101 Dothideomycetes genomes: a test case for predicting lifestyles and emergence of pathogens.</title>
        <authorList>
            <person name="Haridas S."/>
            <person name="Albert R."/>
            <person name="Binder M."/>
            <person name="Bloem J."/>
            <person name="Labutti K."/>
            <person name="Salamov A."/>
            <person name="Andreopoulos B."/>
            <person name="Baker S."/>
            <person name="Barry K."/>
            <person name="Bills G."/>
            <person name="Bluhm B."/>
            <person name="Cannon C."/>
            <person name="Castanera R."/>
            <person name="Culley D."/>
            <person name="Daum C."/>
            <person name="Ezra D."/>
            <person name="Gonzalez J."/>
            <person name="Henrissat B."/>
            <person name="Kuo A."/>
            <person name="Liang C."/>
            <person name="Lipzen A."/>
            <person name="Lutzoni F."/>
            <person name="Magnuson J."/>
            <person name="Mondo S."/>
            <person name="Nolan M."/>
            <person name="Ohm R."/>
            <person name="Pangilinan J."/>
            <person name="Park H.-J."/>
            <person name="Ramirez L."/>
            <person name="Alfaro M."/>
            <person name="Sun H."/>
            <person name="Tritt A."/>
            <person name="Yoshinaga Y."/>
            <person name="Zwiers L.-H."/>
            <person name="Turgeon B."/>
            <person name="Goodwin S."/>
            <person name="Spatafora J."/>
            <person name="Crous P."/>
            <person name="Grigoriev I."/>
        </authorList>
    </citation>
    <scope>NUCLEOTIDE SEQUENCE</scope>
    <source>
        <strain evidence="13">CBS 119687</strain>
    </source>
</reference>
<dbReference type="RefSeq" id="XP_033522478.1">
    <property type="nucleotide sequence ID" value="XM_033669709.1"/>
</dbReference>
<organism evidence="13 14">
    <name type="scientific">Dothidotthia symphoricarpi CBS 119687</name>
    <dbReference type="NCBI Taxonomy" id="1392245"/>
    <lineage>
        <taxon>Eukaryota</taxon>
        <taxon>Fungi</taxon>
        <taxon>Dikarya</taxon>
        <taxon>Ascomycota</taxon>
        <taxon>Pezizomycotina</taxon>
        <taxon>Dothideomycetes</taxon>
        <taxon>Pleosporomycetidae</taxon>
        <taxon>Pleosporales</taxon>
        <taxon>Dothidotthiaceae</taxon>
        <taxon>Dothidotthia</taxon>
    </lineage>
</organism>
<comment type="cofactor">
    <cofactor evidence="1">
        <name>heme</name>
        <dbReference type="ChEBI" id="CHEBI:30413"/>
    </cofactor>
</comment>
<dbReference type="EMBL" id="ML977509">
    <property type="protein sequence ID" value="KAF2128089.1"/>
    <property type="molecule type" value="Genomic_DNA"/>
</dbReference>
<evidence type="ECO:0000256" key="1">
    <source>
        <dbReference type="ARBA" id="ARBA00001971"/>
    </source>
</evidence>
<keyword evidence="11 12" id="KW-0472">Membrane</keyword>
<dbReference type="AlphaFoldDB" id="A0A6A6A8A7"/>
<keyword evidence="5 12" id="KW-0812">Transmembrane</keyword>
<keyword evidence="10" id="KW-0503">Monooxygenase</keyword>
<dbReference type="SUPFAM" id="SSF48264">
    <property type="entry name" value="Cytochrome P450"/>
    <property type="match status" value="1"/>
</dbReference>
<evidence type="ECO:0000256" key="11">
    <source>
        <dbReference type="ARBA" id="ARBA00023136"/>
    </source>
</evidence>
<dbReference type="GO" id="GO:0016020">
    <property type="term" value="C:membrane"/>
    <property type="evidence" value="ECO:0007669"/>
    <property type="project" value="UniProtKB-SubCell"/>
</dbReference>
<evidence type="ECO:0000256" key="9">
    <source>
        <dbReference type="ARBA" id="ARBA00023004"/>
    </source>
</evidence>
<sequence>MSSIRSLCLVLVGVATHLCCFHRFEHHMFGGRYFQLIFLFVTAHVTNSTLNYSKSLQTALGNVLVLIALFLNGLYLSLIFDHFFLSPLRRFPGPIGAKISNLWLSLHLRNCDAHKRLFALHETYGDFLRIGSSDLSIVHPKAVQVIYAPQSKCTKADWYDLTLPMVSIQTTRNRALHGQRRRIWSRAFAEKSLRGYEQSISVFQDQLMRKVQAAAQQPINVTELLSLYSFDVMGDLAFGESFDMLRNGEMHWAVKLVDEAMAPMGLMLPTRLLTTISFATRGWWRFIVYCCQKLDEVIDDKKITSTILTTLLEPYNGFTPSARQNPDYIPRLRKELAPHISVNNDIQHHPLQYLEHLNAVISETLRLHPPVSTALQRATPPEGLHIEDTYIPGYTTVWCPQYVIGRSEAVYDNARGFIPECWSTSPSLVKEKGAYAPFSAVTILPLTFPNYVLTTVGSYSCIGKPLVLLNIRSTTAKLIMKFDLGFAEGEDGTGFEKNTKTQFTAAPGDMYLKFTER</sequence>
<evidence type="ECO:0000256" key="8">
    <source>
        <dbReference type="ARBA" id="ARBA00023002"/>
    </source>
</evidence>
<proteinExistence type="inferred from homology"/>
<evidence type="ECO:0000256" key="3">
    <source>
        <dbReference type="ARBA" id="ARBA00010617"/>
    </source>
</evidence>
<keyword evidence="9" id="KW-0408">Iron</keyword>
<keyword evidence="4" id="KW-0349">Heme</keyword>
<feature type="transmembrane region" description="Helical" evidence="12">
    <location>
        <begin position="59"/>
        <end position="80"/>
    </location>
</feature>
<dbReference type="GO" id="GO:0005506">
    <property type="term" value="F:iron ion binding"/>
    <property type="evidence" value="ECO:0007669"/>
    <property type="project" value="InterPro"/>
</dbReference>
<dbReference type="CDD" id="cd11061">
    <property type="entry name" value="CYP67-like"/>
    <property type="match status" value="1"/>
</dbReference>